<dbReference type="SUPFAM" id="SSF49764">
    <property type="entry name" value="HSP20-like chaperones"/>
    <property type="match status" value="1"/>
</dbReference>
<dbReference type="Pfam" id="PF00011">
    <property type="entry name" value="HSP20"/>
    <property type="match status" value="1"/>
</dbReference>
<evidence type="ECO:0000256" key="4">
    <source>
        <dbReference type="SAM" id="MobiDB-lite"/>
    </source>
</evidence>
<evidence type="ECO:0000256" key="2">
    <source>
        <dbReference type="PROSITE-ProRule" id="PRU00285"/>
    </source>
</evidence>
<evidence type="ECO:0000259" key="5">
    <source>
        <dbReference type="PROSITE" id="PS01031"/>
    </source>
</evidence>
<proteinExistence type="inferred from homology"/>
<gene>
    <name evidence="6" type="ORF">JCM17844_22750</name>
</gene>
<accession>A0A5A7MUC2</accession>
<dbReference type="AlphaFoldDB" id="A0A5A7MUC2"/>
<dbReference type="RefSeq" id="WP_150000894.1">
    <property type="nucleotide sequence ID" value="NZ_BKCL01000007.1"/>
</dbReference>
<dbReference type="Gene3D" id="2.60.40.790">
    <property type="match status" value="1"/>
</dbReference>
<evidence type="ECO:0000313" key="6">
    <source>
        <dbReference type="EMBL" id="GEQ98638.1"/>
    </source>
</evidence>
<dbReference type="PANTHER" id="PTHR47062">
    <property type="match status" value="1"/>
</dbReference>
<dbReference type="EMBL" id="BKCL01000007">
    <property type="protein sequence ID" value="GEQ98638.1"/>
    <property type="molecule type" value="Genomic_DNA"/>
</dbReference>
<keyword evidence="1" id="KW-0346">Stress response</keyword>
<protein>
    <submittedName>
        <fullName evidence="6">Heat-shock protein IbpA</fullName>
    </submittedName>
</protein>
<sequence>MRSLDLTPLMRSSVGFDDLFRLAEARLDSASQSYPPYNIEKLGDDEYRVTMAVAGFSADELDVVLEDRVLTVTGRATEEDDSRTFLHRGIAKRAFERTFRLAETVEVKGAGFENGLLTISLERRVPEHMKPRQITIEKGSPKASVLASGDKTVAEKTAA</sequence>
<organism evidence="6 7">
    <name type="scientific">Iodidimonas gelatinilytica</name>
    <dbReference type="NCBI Taxonomy" id="1236966"/>
    <lineage>
        <taxon>Bacteria</taxon>
        <taxon>Pseudomonadati</taxon>
        <taxon>Pseudomonadota</taxon>
        <taxon>Alphaproteobacteria</taxon>
        <taxon>Iodidimonadales</taxon>
        <taxon>Iodidimonadaceae</taxon>
        <taxon>Iodidimonas</taxon>
    </lineage>
</organism>
<evidence type="ECO:0000256" key="3">
    <source>
        <dbReference type="RuleBase" id="RU003616"/>
    </source>
</evidence>
<dbReference type="InterPro" id="IPR008978">
    <property type="entry name" value="HSP20-like_chaperone"/>
</dbReference>
<dbReference type="CDD" id="cd06470">
    <property type="entry name" value="ACD_IbpA-B_like"/>
    <property type="match status" value="1"/>
</dbReference>
<dbReference type="Proteomes" id="UP000322084">
    <property type="component" value="Unassembled WGS sequence"/>
</dbReference>
<dbReference type="PANTHER" id="PTHR47062:SF1">
    <property type="entry name" value="SMALL HEAT SHOCK PROTEIN IBPA"/>
    <property type="match status" value="1"/>
</dbReference>
<feature type="domain" description="SHSP" evidence="5">
    <location>
        <begin position="28"/>
        <end position="139"/>
    </location>
</feature>
<reference evidence="6 7" key="1">
    <citation type="submission" date="2019-09" db="EMBL/GenBank/DDBJ databases">
        <title>NBRP : Genome information of microbial organism related human and environment.</title>
        <authorList>
            <person name="Hattori M."/>
            <person name="Oshima K."/>
            <person name="Inaba H."/>
            <person name="Suda W."/>
            <person name="Sakamoto M."/>
            <person name="Iino T."/>
            <person name="Kitahara M."/>
            <person name="Oshida Y."/>
            <person name="Iida T."/>
            <person name="Kudo T."/>
            <person name="Itoh T."/>
            <person name="Ohkuma M."/>
        </authorList>
    </citation>
    <scope>NUCLEOTIDE SEQUENCE [LARGE SCALE GENOMIC DNA]</scope>
    <source>
        <strain evidence="6 7">Hi-2</strain>
    </source>
</reference>
<dbReference type="InterPro" id="IPR037913">
    <property type="entry name" value="ACD_IbpA/B"/>
</dbReference>
<feature type="region of interest" description="Disordered" evidence="4">
    <location>
        <begin position="138"/>
        <end position="159"/>
    </location>
</feature>
<dbReference type="PROSITE" id="PS01031">
    <property type="entry name" value="SHSP"/>
    <property type="match status" value="1"/>
</dbReference>
<name>A0A5A7MUC2_9PROT</name>
<comment type="caution">
    <text evidence="6">The sequence shown here is derived from an EMBL/GenBank/DDBJ whole genome shotgun (WGS) entry which is preliminary data.</text>
</comment>
<evidence type="ECO:0000256" key="1">
    <source>
        <dbReference type="ARBA" id="ARBA00023016"/>
    </source>
</evidence>
<comment type="similarity">
    <text evidence="2 3">Belongs to the small heat shock protein (HSP20) family.</text>
</comment>
<evidence type="ECO:0000313" key="7">
    <source>
        <dbReference type="Proteomes" id="UP000322084"/>
    </source>
</evidence>
<dbReference type="InterPro" id="IPR002068">
    <property type="entry name" value="A-crystallin/Hsp20_dom"/>
</dbReference>